<proteinExistence type="inferred from homology"/>
<reference evidence="10 11" key="1">
    <citation type="submission" date="2017-09" db="EMBL/GenBank/DDBJ databases">
        <authorList>
            <person name="Ehlers B."/>
            <person name="Leendertz F.H."/>
        </authorList>
    </citation>
    <scope>NUCLEOTIDE SEQUENCE [LARGE SCALE GENOMIC DNA]</scope>
    <source>
        <strain evidence="10 11">DSM 16848</strain>
    </source>
</reference>
<evidence type="ECO:0000313" key="11">
    <source>
        <dbReference type="Proteomes" id="UP000219669"/>
    </source>
</evidence>
<keyword evidence="5 8" id="KW-0732">Signal</keyword>
<evidence type="ECO:0000313" key="10">
    <source>
        <dbReference type="EMBL" id="SOD66799.1"/>
    </source>
</evidence>
<keyword evidence="11" id="KW-1185">Reference proteome</keyword>
<keyword evidence="7" id="KW-0998">Cell outer membrane</keyword>
<dbReference type="NCBIfam" id="TIGR01414">
    <property type="entry name" value="autotrans_barl"/>
    <property type="match status" value="1"/>
</dbReference>
<dbReference type="Gene3D" id="2.40.160.20">
    <property type="match status" value="1"/>
</dbReference>
<dbReference type="Proteomes" id="UP000219669">
    <property type="component" value="Unassembled WGS sequence"/>
</dbReference>
<accession>A0A286E7D3</accession>
<evidence type="ECO:0000256" key="2">
    <source>
        <dbReference type="ARBA" id="ARBA00009830"/>
    </source>
</evidence>
<feature type="chain" id="PRO_5012222477" evidence="8">
    <location>
        <begin position="25"/>
        <end position="191"/>
    </location>
</feature>
<evidence type="ECO:0000256" key="8">
    <source>
        <dbReference type="SAM" id="SignalP"/>
    </source>
</evidence>
<evidence type="ECO:0000256" key="5">
    <source>
        <dbReference type="ARBA" id="ARBA00022729"/>
    </source>
</evidence>
<sequence length="191" mass="20572">MKKSTFTAIMLAVLGATASGAALADEITGAYVQGDIGLTHMRTDTKREWNGTGDAKNNLKDSYKESGFMPRVSAGYDFGDWRVAGDYTHYKDVKEDGISSKVRGAGVSAIYDIPLNYAVQPYVGARLGVNKLKQSAANATADETKVGVGAMVGANYKIDRNLTVDGGYRYNRITSDVNAHEVGVGLRYTFH</sequence>
<keyword evidence="3" id="KW-1134">Transmembrane beta strand</keyword>
<keyword evidence="6" id="KW-0472">Membrane</keyword>
<comment type="similarity">
    <text evidence="2">Belongs to the opacity porin family.</text>
</comment>
<gene>
    <name evidence="10" type="ORF">SAMN02746062_00737</name>
</gene>
<name>A0A286E7D3_9NEIS</name>
<evidence type="ECO:0000256" key="4">
    <source>
        <dbReference type="ARBA" id="ARBA00022692"/>
    </source>
</evidence>
<dbReference type="EMBL" id="OCNF01000004">
    <property type="protein sequence ID" value="SOD66799.1"/>
    <property type="molecule type" value="Genomic_DNA"/>
</dbReference>
<feature type="domain" description="Porin opacity type" evidence="9">
    <location>
        <begin position="74"/>
        <end position="190"/>
    </location>
</feature>
<dbReference type="OrthoDB" id="6648740at2"/>
<dbReference type="AlphaFoldDB" id="A0A286E7D3"/>
<evidence type="ECO:0000256" key="7">
    <source>
        <dbReference type="ARBA" id="ARBA00023237"/>
    </source>
</evidence>
<evidence type="ECO:0000256" key="3">
    <source>
        <dbReference type="ARBA" id="ARBA00022452"/>
    </source>
</evidence>
<dbReference type="GO" id="GO:0015288">
    <property type="term" value="F:porin activity"/>
    <property type="evidence" value="ECO:0007669"/>
    <property type="project" value="InterPro"/>
</dbReference>
<evidence type="ECO:0000256" key="1">
    <source>
        <dbReference type="ARBA" id="ARBA00004442"/>
    </source>
</evidence>
<evidence type="ECO:0000259" key="9">
    <source>
        <dbReference type="Pfam" id="PF02462"/>
    </source>
</evidence>
<dbReference type="Pfam" id="PF02462">
    <property type="entry name" value="Opacity"/>
    <property type="match status" value="1"/>
</dbReference>
<dbReference type="InterPro" id="IPR003394">
    <property type="entry name" value="Porin_opacity"/>
</dbReference>
<feature type="signal peptide" evidence="8">
    <location>
        <begin position="1"/>
        <end position="24"/>
    </location>
</feature>
<protein>
    <submittedName>
        <fullName evidence="10">Outer membrane autotransporter barrel domain-containing protein</fullName>
    </submittedName>
</protein>
<keyword evidence="4" id="KW-0812">Transmembrane</keyword>
<dbReference type="SUPFAM" id="SSF56925">
    <property type="entry name" value="OMPA-like"/>
    <property type="match status" value="1"/>
</dbReference>
<dbReference type="RefSeq" id="WP_097113807.1">
    <property type="nucleotide sequence ID" value="NZ_CP083931.1"/>
</dbReference>
<comment type="subcellular location">
    <subcellularLocation>
        <location evidence="1">Cell outer membrane</location>
    </subcellularLocation>
</comment>
<dbReference type="InterPro" id="IPR011250">
    <property type="entry name" value="OMP/PagP_B-barrel"/>
</dbReference>
<dbReference type="InterPro" id="IPR006315">
    <property type="entry name" value="OM_autotransptr_brl_dom"/>
</dbReference>
<evidence type="ECO:0000256" key="6">
    <source>
        <dbReference type="ARBA" id="ARBA00023136"/>
    </source>
</evidence>
<dbReference type="GO" id="GO:0009279">
    <property type="term" value="C:cell outer membrane"/>
    <property type="evidence" value="ECO:0007669"/>
    <property type="project" value="UniProtKB-SubCell"/>
</dbReference>
<organism evidence="10 11">
    <name type="scientific">Alysiella filiformis DSM 16848</name>
    <dbReference type="NCBI Taxonomy" id="1120981"/>
    <lineage>
        <taxon>Bacteria</taxon>
        <taxon>Pseudomonadati</taxon>
        <taxon>Pseudomonadota</taxon>
        <taxon>Betaproteobacteria</taxon>
        <taxon>Neisseriales</taxon>
        <taxon>Neisseriaceae</taxon>
        <taxon>Alysiella</taxon>
    </lineage>
</organism>